<dbReference type="PRINTS" id="PR01217">
    <property type="entry name" value="PRICHEXTENSN"/>
</dbReference>
<dbReference type="Pfam" id="PF14200">
    <property type="entry name" value="RicinB_lectin_2"/>
    <property type="match status" value="2"/>
</dbReference>
<dbReference type="Pfam" id="PF07691">
    <property type="entry name" value="PA14"/>
    <property type="match status" value="1"/>
</dbReference>
<accession>A0ABP8IUZ8</accession>
<evidence type="ECO:0000259" key="2">
    <source>
        <dbReference type="PROSITE" id="PS51820"/>
    </source>
</evidence>
<dbReference type="Gene3D" id="3.90.182.10">
    <property type="entry name" value="Toxin - Anthrax Protective Antigen,domain 1"/>
    <property type="match status" value="1"/>
</dbReference>
<feature type="compositionally biased region" description="Pro residues" evidence="1">
    <location>
        <begin position="191"/>
        <end position="210"/>
    </location>
</feature>
<dbReference type="InterPro" id="IPR000772">
    <property type="entry name" value="Ricin_B_lectin"/>
</dbReference>
<feature type="compositionally biased region" description="Low complexity" evidence="1">
    <location>
        <begin position="276"/>
        <end position="290"/>
    </location>
</feature>
<name>A0ABP8IUZ8_9BACT</name>
<proteinExistence type="predicted"/>
<comment type="caution">
    <text evidence="3">The sequence shown here is derived from an EMBL/GenBank/DDBJ whole genome shotgun (WGS) entry which is preliminary data.</text>
</comment>
<dbReference type="Gene3D" id="2.80.10.50">
    <property type="match status" value="2"/>
</dbReference>
<protein>
    <recommendedName>
        <fullName evidence="2">PA14 domain-containing protein</fullName>
    </recommendedName>
</protein>
<dbReference type="SUPFAM" id="SSF50370">
    <property type="entry name" value="Ricin B-like lectins"/>
    <property type="match status" value="1"/>
</dbReference>
<feature type="domain" description="PA14" evidence="2">
    <location>
        <begin position="33"/>
        <end position="172"/>
    </location>
</feature>
<dbReference type="CDD" id="cd00161">
    <property type="entry name" value="beta-trefoil_Ricin-like"/>
    <property type="match status" value="1"/>
</dbReference>
<dbReference type="PROSITE" id="PS51820">
    <property type="entry name" value="PA14"/>
    <property type="match status" value="1"/>
</dbReference>
<dbReference type="SMART" id="SM00758">
    <property type="entry name" value="PA14"/>
    <property type="match status" value="1"/>
</dbReference>
<dbReference type="PROSITE" id="PS50231">
    <property type="entry name" value="RICIN_B_LECTIN"/>
    <property type="match status" value="1"/>
</dbReference>
<dbReference type="InterPro" id="IPR037524">
    <property type="entry name" value="PA14/GLEYA"/>
</dbReference>
<keyword evidence="4" id="KW-1185">Reference proteome</keyword>
<dbReference type="InterPro" id="IPR035992">
    <property type="entry name" value="Ricin_B-like_lectins"/>
</dbReference>
<dbReference type="InterPro" id="IPR011658">
    <property type="entry name" value="PA14_dom"/>
</dbReference>
<dbReference type="SUPFAM" id="SSF56988">
    <property type="entry name" value="Anthrax protective antigen"/>
    <property type="match status" value="1"/>
</dbReference>
<evidence type="ECO:0000256" key="1">
    <source>
        <dbReference type="SAM" id="MobiDB-lite"/>
    </source>
</evidence>
<reference evidence="4" key="1">
    <citation type="journal article" date="2019" name="Int. J. Syst. Evol. Microbiol.">
        <title>The Global Catalogue of Microorganisms (GCM) 10K type strain sequencing project: providing services to taxonomists for standard genome sequencing and annotation.</title>
        <authorList>
            <consortium name="The Broad Institute Genomics Platform"/>
            <consortium name="The Broad Institute Genome Sequencing Center for Infectious Disease"/>
            <person name="Wu L."/>
            <person name="Ma J."/>
        </authorList>
    </citation>
    <scope>NUCLEOTIDE SEQUENCE [LARGE SCALE GENOMIC DNA]</scope>
    <source>
        <strain evidence="4">JCM 17924</strain>
    </source>
</reference>
<dbReference type="Proteomes" id="UP001500454">
    <property type="component" value="Unassembled WGS sequence"/>
</dbReference>
<gene>
    <name evidence="3" type="ORF">GCM10023186_06780</name>
</gene>
<sequence length="563" mass="58845">MADAAPVVSLLPVEARLSRVAAGVSVAKLPVQTPGNGLSGSYFTNGSLAGAPALRRVDAAIDFQWGQGAPAAGLPADNFSVRWEGQLAAPSTGSYRFIAQSGDEVRLWINGKKVLDTWQGSKGGFVAGGSVGLAAGEKTSIRLEYTDAEGDAQLQLMWVPPGQAAQLIPTTYLFPLGAPATPAPVAAATPAPTPAPAAPAPVAPATPTPAEPAKAVAATPQPAAPKPEPRKKTPKPATPKPEQAKAVAAKPAEPTSVAAQPAPVAQPAPATPTPAPAATEPETAQAAVEEAPGKPVELPAESQAAVYILTSRSSRKPLEVVDPSRPNSRAYQPVVGAAPVKTARNAAPQWRIESIGNGFYRLVVPGNNKVLEVLGSATNNGAPLNLWTYYSGNNQVWRIEPAEHGYFKLVAKHSKKALTDKDSIEGGLQQWRYNGNANQQWKLEAVQEEELPPLAASVGRPGLGLHKMSLYPNPSNGVVQLSYQLPEPTPVGWVLYDQRGSAVRVSDYRRRPAGGHHQTLEFTGLPAGDYYLHLTVGTATTKQSLFIRKPAAEAAAPATTTSN</sequence>
<feature type="region of interest" description="Disordered" evidence="1">
    <location>
        <begin position="187"/>
        <end position="299"/>
    </location>
</feature>
<dbReference type="EMBL" id="BAABHA010000002">
    <property type="protein sequence ID" value="GAA4374845.1"/>
    <property type="molecule type" value="Genomic_DNA"/>
</dbReference>
<organism evidence="3 4">
    <name type="scientific">Hymenobacter koreensis</name>
    <dbReference type="NCBI Taxonomy" id="1084523"/>
    <lineage>
        <taxon>Bacteria</taxon>
        <taxon>Pseudomonadati</taxon>
        <taxon>Bacteroidota</taxon>
        <taxon>Cytophagia</taxon>
        <taxon>Cytophagales</taxon>
        <taxon>Hymenobacteraceae</taxon>
        <taxon>Hymenobacter</taxon>
    </lineage>
</organism>
<evidence type="ECO:0000313" key="3">
    <source>
        <dbReference type="EMBL" id="GAA4374845.1"/>
    </source>
</evidence>
<feature type="compositionally biased region" description="Low complexity" evidence="1">
    <location>
        <begin position="211"/>
        <end position="221"/>
    </location>
</feature>
<feature type="compositionally biased region" description="Pro residues" evidence="1">
    <location>
        <begin position="264"/>
        <end position="275"/>
    </location>
</feature>
<evidence type="ECO:0000313" key="4">
    <source>
        <dbReference type="Proteomes" id="UP001500454"/>
    </source>
</evidence>